<dbReference type="STRING" id="13370.A0A448YR31"/>
<keyword evidence="4" id="KW-0805">Transcription regulation</keyword>
<dbReference type="SMART" id="SM00066">
    <property type="entry name" value="GAL4"/>
    <property type="match status" value="1"/>
</dbReference>
<feature type="region of interest" description="Disordered" evidence="8">
    <location>
        <begin position="73"/>
        <end position="98"/>
    </location>
</feature>
<keyword evidence="3" id="KW-0862">Zinc</keyword>
<dbReference type="GO" id="GO:0000981">
    <property type="term" value="F:DNA-binding transcription factor activity, RNA polymerase II-specific"/>
    <property type="evidence" value="ECO:0007669"/>
    <property type="project" value="InterPro"/>
</dbReference>
<reference evidence="10 11" key="1">
    <citation type="submission" date="2018-12" db="EMBL/GenBank/DDBJ databases">
        <authorList>
            <person name="Tiukova I."/>
            <person name="Dainat J."/>
        </authorList>
    </citation>
    <scope>NUCLEOTIDE SEQUENCE [LARGE SCALE GENOMIC DNA]</scope>
</reference>
<evidence type="ECO:0000256" key="5">
    <source>
        <dbReference type="ARBA" id="ARBA00023125"/>
    </source>
</evidence>
<evidence type="ECO:0000256" key="2">
    <source>
        <dbReference type="ARBA" id="ARBA00022723"/>
    </source>
</evidence>
<dbReference type="GO" id="GO:0005634">
    <property type="term" value="C:nucleus"/>
    <property type="evidence" value="ECO:0007669"/>
    <property type="project" value="UniProtKB-SubCell"/>
</dbReference>
<gene>
    <name evidence="10" type="ORF">BRENAR_LOCUS4103</name>
</gene>
<sequence>MQSNIVHENVQSDDPLVRRKRRRPHTRAAKACDKCRAQKVRCLKSDTSVRCLRCLSLKLDCSFENDRERNQAAPATIAHPMTSGSREPNVSSSPVPSTQFSLESRLDAISKDVKSVLQAISSVGAHSSANEEIQPLEDVGSSPDLVDSDVQLNMTDRLVLAAQNSPMNTMLKVSKSLNSVEEYDISFPRTVFSQLSTPSCSSMTSIICTGILDREESLKLLEIFRDRYGRWISFPDSFSSEKLLESIEERCPLLLTVACCLSVRYSAPALKQSCYLKLLKTIKLDLERTLLNPPLCLEYLQSIVILSIYGTSLSELPESDLCFDSWELSSFGIGVLLKMNRYGLLNRLYDINAVEPEFNELTAYRLWNTLVLVQLAYCLLFGRKSNYSLDLLMPKEVSEFGLSTKFDYRIISEALIYVANYRFSVLNGSVARAEEDIEAWMHRWNYMFGKPLNQFIEIDYHWTILLVLLGAHQFRIDLPVLLFVNETGSAGTVHDEIFVKVLFHTSKVIELMSSIKDDSYFAFLSDQIHMIVFYCCVVLTSLLSFQHEASKIDPSATDLFKVDETLSPIDLLERHIRRLEKVSTSESDTFFKYSILLDKKLKSGIPR</sequence>
<name>A0A448YR31_BRENA</name>
<dbReference type="InterPro" id="IPR036864">
    <property type="entry name" value="Zn2-C6_fun-type_DNA-bd_sf"/>
</dbReference>
<keyword evidence="7" id="KW-0539">Nucleus</keyword>
<dbReference type="PROSITE" id="PS00463">
    <property type="entry name" value="ZN2_CY6_FUNGAL_1"/>
    <property type="match status" value="1"/>
</dbReference>
<evidence type="ECO:0000256" key="7">
    <source>
        <dbReference type="ARBA" id="ARBA00023242"/>
    </source>
</evidence>
<evidence type="ECO:0000256" key="1">
    <source>
        <dbReference type="ARBA" id="ARBA00004123"/>
    </source>
</evidence>
<keyword evidence="5" id="KW-0238">DNA-binding</keyword>
<comment type="subcellular location">
    <subcellularLocation>
        <location evidence="1">Nucleus</location>
    </subcellularLocation>
</comment>
<feature type="region of interest" description="Disordered" evidence="8">
    <location>
        <begin position="1"/>
        <end position="28"/>
    </location>
</feature>
<accession>A0A448YR31</accession>
<proteinExistence type="predicted"/>
<dbReference type="GO" id="GO:0000976">
    <property type="term" value="F:transcription cis-regulatory region binding"/>
    <property type="evidence" value="ECO:0007669"/>
    <property type="project" value="TreeGrafter"/>
</dbReference>
<dbReference type="PANTHER" id="PTHR31845">
    <property type="entry name" value="FINGER DOMAIN PROTEIN, PUTATIVE-RELATED"/>
    <property type="match status" value="1"/>
</dbReference>
<feature type="domain" description="Zn(2)-C6 fungal-type" evidence="9">
    <location>
        <begin position="31"/>
        <end position="63"/>
    </location>
</feature>
<dbReference type="InterPro" id="IPR001138">
    <property type="entry name" value="Zn2Cys6_DnaBD"/>
</dbReference>
<dbReference type="PROSITE" id="PS50048">
    <property type="entry name" value="ZN2_CY6_FUNGAL_2"/>
    <property type="match status" value="1"/>
</dbReference>
<dbReference type="OrthoDB" id="2595934at2759"/>
<evidence type="ECO:0000313" key="11">
    <source>
        <dbReference type="Proteomes" id="UP000290900"/>
    </source>
</evidence>
<dbReference type="SUPFAM" id="SSF57701">
    <property type="entry name" value="Zn2/Cys6 DNA-binding domain"/>
    <property type="match status" value="1"/>
</dbReference>
<evidence type="ECO:0000256" key="8">
    <source>
        <dbReference type="SAM" id="MobiDB-lite"/>
    </source>
</evidence>
<dbReference type="AlphaFoldDB" id="A0A448YR31"/>
<feature type="compositionally biased region" description="Basic residues" evidence="8">
    <location>
        <begin position="18"/>
        <end position="28"/>
    </location>
</feature>
<dbReference type="CDD" id="cd12148">
    <property type="entry name" value="fungal_TF_MHR"/>
    <property type="match status" value="1"/>
</dbReference>
<dbReference type="InterPro" id="IPR051089">
    <property type="entry name" value="prtT"/>
</dbReference>
<dbReference type="PANTHER" id="PTHR31845:SF34">
    <property type="entry name" value="TRANSCRIPTIONAL ACTIVATOR OF PROTEASES PRTT"/>
    <property type="match status" value="1"/>
</dbReference>
<feature type="compositionally biased region" description="Polar residues" evidence="8">
    <location>
        <begin position="82"/>
        <end position="98"/>
    </location>
</feature>
<evidence type="ECO:0000256" key="4">
    <source>
        <dbReference type="ARBA" id="ARBA00023015"/>
    </source>
</evidence>
<keyword evidence="6" id="KW-0804">Transcription</keyword>
<evidence type="ECO:0000256" key="6">
    <source>
        <dbReference type="ARBA" id="ARBA00023163"/>
    </source>
</evidence>
<evidence type="ECO:0000313" key="10">
    <source>
        <dbReference type="EMBL" id="VEU23372.1"/>
    </source>
</evidence>
<dbReference type="GO" id="GO:0008270">
    <property type="term" value="F:zinc ion binding"/>
    <property type="evidence" value="ECO:0007669"/>
    <property type="project" value="InterPro"/>
</dbReference>
<evidence type="ECO:0000256" key="3">
    <source>
        <dbReference type="ARBA" id="ARBA00022833"/>
    </source>
</evidence>
<dbReference type="CDD" id="cd00067">
    <property type="entry name" value="GAL4"/>
    <property type="match status" value="1"/>
</dbReference>
<dbReference type="Proteomes" id="UP000290900">
    <property type="component" value="Unassembled WGS sequence"/>
</dbReference>
<dbReference type="InParanoid" id="A0A448YR31"/>
<keyword evidence="2" id="KW-0479">Metal-binding</keyword>
<protein>
    <submittedName>
        <fullName evidence="10">DEKNAAC104572</fullName>
    </submittedName>
</protein>
<keyword evidence="11" id="KW-1185">Reference proteome</keyword>
<dbReference type="EMBL" id="CAACVR010000045">
    <property type="protein sequence ID" value="VEU23372.1"/>
    <property type="molecule type" value="Genomic_DNA"/>
</dbReference>
<organism evidence="10 11">
    <name type="scientific">Brettanomyces naardenensis</name>
    <name type="common">Yeast</name>
    <dbReference type="NCBI Taxonomy" id="13370"/>
    <lineage>
        <taxon>Eukaryota</taxon>
        <taxon>Fungi</taxon>
        <taxon>Dikarya</taxon>
        <taxon>Ascomycota</taxon>
        <taxon>Saccharomycotina</taxon>
        <taxon>Pichiomycetes</taxon>
        <taxon>Pichiales</taxon>
        <taxon>Pichiaceae</taxon>
        <taxon>Brettanomyces</taxon>
    </lineage>
</organism>
<evidence type="ECO:0000259" key="9">
    <source>
        <dbReference type="PROSITE" id="PS50048"/>
    </source>
</evidence>
<dbReference type="Gene3D" id="4.10.240.10">
    <property type="entry name" value="Zn(2)-C6 fungal-type DNA-binding domain"/>
    <property type="match status" value="1"/>
</dbReference>